<dbReference type="Proteomes" id="UP000886998">
    <property type="component" value="Unassembled WGS sequence"/>
</dbReference>
<feature type="non-terminal residue" evidence="1">
    <location>
        <position position="1"/>
    </location>
</feature>
<sequence length="25" mass="2955">DFLVKDIKAEKYLSPLLNNCFIIEE</sequence>
<reference evidence="1" key="1">
    <citation type="submission" date="2020-08" db="EMBL/GenBank/DDBJ databases">
        <title>Multicomponent nature underlies the extraordinary mechanical properties of spider dragline silk.</title>
        <authorList>
            <person name="Kono N."/>
            <person name="Nakamura H."/>
            <person name="Mori M."/>
            <person name="Yoshida Y."/>
            <person name="Ohtoshi R."/>
            <person name="Malay A.D."/>
            <person name="Moran D.A.P."/>
            <person name="Tomita M."/>
            <person name="Numata K."/>
            <person name="Arakawa K."/>
        </authorList>
    </citation>
    <scope>NUCLEOTIDE SEQUENCE</scope>
</reference>
<keyword evidence="2" id="KW-1185">Reference proteome</keyword>
<comment type="caution">
    <text evidence="1">The sequence shown here is derived from an EMBL/GenBank/DDBJ whole genome shotgun (WGS) entry which is preliminary data.</text>
</comment>
<evidence type="ECO:0000313" key="1">
    <source>
        <dbReference type="EMBL" id="GFY58785.1"/>
    </source>
</evidence>
<dbReference type="EMBL" id="BMAV01012245">
    <property type="protein sequence ID" value="GFY58785.1"/>
    <property type="molecule type" value="Genomic_DNA"/>
</dbReference>
<protein>
    <submittedName>
        <fullName evidence="1">Uncharacterized protein</fullName>
    </submittedName>
</protein>
<proteinExistence type="predicted"/>
<evidence type="ECO:0000313" key="2">
    <source>
        <dbReference type="Proteomes" id="UP000886998"/>
    </source>
</evidence>
<organism evidence="1 2">
    <name type="scientific">Trichonephila inaurata madagascariensis</name>
    <dbReference type="NCBI Taxonomy" id="2747483"/>
    <lineage>
        <taxon>Eukaryota</taxon>
        <taxon>Metazoa</taxon>
        <taxon>Ecdysozoa</taxon>
        <taxon>Arthropoda</taxon>
        <taxon>Chelicerata</taxon>
        <taxon>Arachnida</taxon>
        <taxon>Araneae</taxon>
        <taxon>Araneomorphae</taxon>
        <taxon>Entelegynae</taxon>
        <taxon>Araneoidea</taxon>
        <taxon>Nephilidae</taxon>
        <taxon>Trichonephila</taxon>
        <taxon>Trichonephila inaurata</taxon>
    </lineage>
</organism>
<accession>A0A8X7C7J9</accession>
<name>A0A8X7C7J9_9ARAC</name>
<gene>
    <name evidence="1" type="ORF">TNIN_347601</name>
</gene>
<dbReference type="AlphaFoldDB" id="A0A8X7C7J9"/>